<dbReference type="Gene3D" id="3.30.420.40">
    <property type="match status" value="2"/>
</dbReference>
<keyword evidence="2" id="KW-1185">Reference proteome</keyword>
<dbReference type="InterPro" id="IPR043129">
    <property type="entry name" value="ATPase_NBD"/>
</dbReference>
<dbReference type="Proteomes" id="UP000229498">
    <property type="component" value="Unassembled WGS sequence"/>
</dbReference>
<gene>
    <name evidence="1" type="ORF">CVT23_09880</name>
</gene>
<comment type="caution">
    <text evidence="1">The sequence shown here is derived from an EMBL/GenBank/DDBJ whole genome shotgun (WGS) entry which is preliminary data.</text>
</comment>
<protein>
    <recommendedName>
        <fullName evidence="3">Fructokinase</fullName>
    </recommendedName>
</protein>
<dbReference type="InterPro" id="IPR000600">
    <property type="entry name" value="ROK"/>
</dbReference>
<dbReference type="PANTHER" id="PTHR18964">
    <property type="entry name" value="ROK (REPRESSOR, ORF, KINASE) FAMILY"/>
    <property type="match status" value="1"/>
</dbReference>
<dbReference type="PANTHER" id="PTHR18964:SF174">
    <property type="entry name" value="D-ALLOSE KINASE-RELATED"/>
    <property type="match status" value="1"/>
</dbReference>
<dbReference type="CDD" id="cd24066">
    <property type="entry name" value="ASKHA_NBD_ROK_EcFRK-like"/>
    <property type="match status" value="1"/>
</dbReference>
<dbReference type="AlphaFoldDB" id="A0A2M9G2Y3"/>
<dbReference type="GO" id="GO:0004396">
    <property type="term" value="F:hexokinase activity"/>
    <property type="evidence" value="ECO:0007669"/>
    <property type="project" value="TreeGrafter"/>
</dbReference>
<dbReference type="PROSITE" id="PS01125">
    <property type="entry name" value="ROK"/>
    <property type="match status" value="1"/>
</dbReference>
<dbReference type="InterPro" id="IPR049874">
    <property type="entry name" value="ROK_cs"/>
</dbReference>
<name>A0A2M9G2Y3_9PROT</name>
<evidence type="ECO:0008006" key="3">
    <source>
        <dbReference type="Google" id="ProtNLM"/>
    </source>
</evidence>
<dbReference type="Pfam" id="PF00480">
    <property type="entry name" value="ROK"/>
    <property type="match status" value="1"/>
</dbReference>
<dbReference type="OrthoDB" id="9810372at2"/>
<dbReference type="RefSeq" id="WP_109793333.1">
    <property type="nucleotide sequence ID" value="NZ_PHIG01000031.1"/>
</dbReference>
<accession>A0A2M9G2Y3</accession>
<dbReference type="SUPFAM" id="SSF53067">
    <property type="entry name" value="Actin-like ATPase domain"/>
    <property type="match status" value="1"/>
</dbReference>
<organism evidence="1 2">
    <name type="scientific">Minwuia thermotolerans</name>
    <dbReference type="NCBI Taxonomy" id="2056226"/>
    <lineage>
        <taxon>Bacteria</taxon>
        <taxon>Pseudomonadati</taxon>
        <taxon>Pseudomonadota</taxon>
        <taxon>Alphaproteobacteria</taxon>
        <taxon>Minwuiales</taxon>
        <taxon>Minwuiaceae</taxon>
        <taxon>Minwuia</taxon>
    </lineage>
</organism>
<proteinExistence type="predicted"/>
<evidence type="ECO:0000313" key="1">
    <source>
        <dbReference type="EMBL" id="PJK30060.1"/>
    </source>
</evidence>
<evidence type="ECO:0000313" key="2">
    <source>
        <dbReference type="Proteomes" id="UP000229498"/>
    </source>
</evidence>
<sequence length="290" mass="31084">MRIGIDLGGTKIEALAIDDRGREMYRQRVPAPRDDYHATIDAILGLVAELEERTGRRGRVGVGTPGAVSPVTGLMKNCNSTWLNGQPLARDLEAALRRPVRLANDANCFALSEAIDGAAAGAPTVFGVILGTGVGAGLVIDRKTLTGPNAIAGEWGHNPLPWPRDDERPGPACWCGKRGCIETFLSGPAVERLHLDKTGRRVPAREIADSGIWADYVDRLARALAHVINIIDPDMIVLGGGISNRVELYQPVADRLNDHVFSDYVSTVISQPVFGDASGVRGAAWLWPTS</sequence>
<dbReference type="EMBL" id="PHIG01000031">
    <property type="protein sequence ID" value="PJK30060.1"/>
    <property type="molecule type" value="Genomic_DNA"/>
</dbReference>
<reference evidence="1 2" key="1">
    <citation type="submission" date="2017-11" db="EMBL/GenBank/DDBJ databases">
        <title>Draft genome sequence of Rhizobiales bacterium SY3-13.</title>
        <authorList>
            <person name="Sun C."/>
        </authorList>
    </citation>
    <scope>NUCLEOTIDE SEQUENCE [LARGE SCALE GENOMIC DNA]</scope>
    <source>
        <strain evidence="1 2">SY3-13</strain>
    </source>
</reference>